<dbReference type="EMBL" id="CP159837">
    <property type="protein sequence ID" value="XCM37588.1"/>
    <property type="molecule type" value="Genomic_DNA"/>
</dbReference>
<sequence length="137" mass="15023">MPRDSNELRFNMPRDSNELRCNVSGSVYGSLNTGQIANNILTAGCVVNAQKQRLTEAAAEIQKILDQLSQNYPTITIADKATVAAKAMEEMEQKPEIKMRIIKALQAGTTAEIIELIDNPVVKIMTPMFDDLTAGVN</sequence>
<dbReference type="RefSeq" id="WP_354635553.1">
    <property type="nucleotide sequence ID" value="NZ_CP159837.1"/>
</dbReference>
<name>A0AAU8JFU2_9CYAN</name>
<reference evidence="1" key="1">
    <citation type="submission" date="2024-07" db="EMBL/GenBank/DDBJ databases">
        <authorList>
            <person name="Kim Y.J."/>
            <person name="Jeong J.Y."/>
        </authorList>
    </citation>
    <scope>NUCLEOTIDE SEQUENCE</scope>
    <source>
        <strain evidence="1">GIHE-MW2</strain>
    </source>
</reference>
<proteinExistence type="predicted"/>
<protein>
    <submittedName>
        <fullName evidence="1">Uncharacterized protein</fullName>
    </submittedName>
</protein>
<accession>A0AAU8JFU2</accession>
<evidence type="ECO:0000313" key="1">
    <source>
        <dbReference type="EMBL" id="XCM37588.1"/>
    </source>
</evidence>
<dbReference type="AlphaFoldDB" id="A0AAU8JFU2"/>
<organism evidence="1">
    <name type="scientific">Planktothricoides raciborskii GIHE-MW2</name>
    <dbReference type="NCBI Taxonomy" id="2792601"/>
    <lineage>
        <taxon>Bacteria</taxon>
        <taxon>Bacillati</taxon>
        <taxon>Cyanobacteriota</taxon>
        <taxon>Cyanophyceae</taxon>
        <taxon>Oscillatoriophycideae</taxon>
        <taxon>Oscillatoriales</taxon>
        <taxon>Oscillatoriaceae</taxon>
        <taxon>Planktothricoides</taxon>
    </lineage>
</organism>
<gene>
    <name evidence="1" type="ORF">ABWT76_000358</name>
</gene>